<gene>
    <name evidence="1" type="ORF">SARC_00737</name>
</gene>
<proteinExistence type="predicted"/>
<name>A0A0L0GDS0_9EUKA</name>
<feature type="non-terminal residue" evidence="1">
    <location>
        <position position="207"/>
    </location>
</feature>
<evidence type="ECO:0000313" key="1">
    <source>
        <dbReference type="EMBL" id="KNC87157.1"/>
    </source>
</evidence>
<accession>A0A0L0GDS0</accession>
<dbReference type="EMBL" id="KQ241621">
    <property type="protein sequence ID" value="KNC87157.1"/>
    <property type="molecule type" value="Genomic_DNA"/>
</dbReference>
<organism evidence="1 2">
    <name type="scientific">Sphaeroforma arctica JP610</name>
    <dbReference type="NCBI Taxonomy" id="667725"/>
    <lineage>
        <taxon>Eukaryota</taxon>
        <taxon>Ichthyosporea</taxon>
        <taxon>Ichthyophonida</taxon>
        <taxon>Sphaeroforma</taxon>
    </lineage>
</organism>
<evidence type="ECO:0000313" key="2">
    <source>
        <dbReference type="Proteomes" id="UP000054560"/>
    </source>
</evidence>
<sequence>MRGQCDILQAQLEEQSKHHQNDMETLRFNSEVISQQWTTQAAEAIKGQDLHIERVHELVNETVEQLHTIETEAIQQRDTTIDGLVKQVRSESSFANMVKHLILALFVAVAVGMYVQNASQLVKCEQKDQAVYQCQAQALTHNKTLRYLHQHCDAESKNYEYRLATTQQNVTMLLMQKDMQCDERLQQVAPHEKQLITMTSNYKRTLR</sequence>
<dbReference type="Proteomes" id="UP000054560">
    <property type="component" value="Unassembled WGS sequence"/>
</dbReference>
<reference evidence="1 2" key="1">
    <citation type="submission" date="2011-02" db="EMBL/GenBank/DDBJ databases">
        <title>The Genome Sequence of Sphaeroforma arctica JP610.</title>
        <authorList>
            <consortium name="The Broad Institute Genome Sequencing Platform"/>
            <person name="Russ C."/>
            <person name="Cuomo C."/>
            <person name="Young S.K."/>
            <person name="Zeng Q."/>
            <person name="Gargeya S."/>
            <person name="Alvarado L."/>
            <person name="Berlin A."/>
            <person name="Chapman S.B."/>
            <person name="Chen Z."/>
            <person name="Freedman E."/>
            <person name="Gellesch M."/>
            <person name="Goldberg J."/>
            <person name="Griggs A."/>
            <person name="Gujja S."/>
            <person name="Heilman E."/>
            <person name="Heiman D."/>
            <person name="Howarth C."/>
            <person name="Mehta T."/>
            <person name="Neiman D."/>
            <person name="Pearson M."/>
            <person name="Roberts A."/>
            <person name="Saif S."/>
            <person name="Shea T."/>
            <person name="Shenoy N."/>
            <person name="Sisk P."/>
            <person name="Stolte C."/>
            <person name="Sykes S."/>
            <person name="White J."/>
            <person name="Yandava C."/>
            <person name="Burger G."/>
            <person name="Gray M.W."/>
            <person name="Holland P.W.H."/>
            <person name="King N."/>
            <person name="Lang F.B.F."/>
            <person name="Roger A.J."/>
            <person name="Ruiz-Trillo I."/>
            <person name="Haas B."/>
            <person name="Nusbaum C."/>
            <person name="Birren B."/>
        </authorList>
    </citation>
    <scope>NUCLEOTIDE SEQUENCE [LARGE SCALE GENOMIC DNA]</scope>
    <source>
        <strain evidence="1 2">JP610</strain>
    </source>
</reference>
<dbReference type="GeneID" id="25901241"/>
<dbReference type="RefSeq" id="XP_014161059.1">
    <property type="nucleotide sequence ID" value="XM_014305584.1"/>
</dbReference>
<dbReference type="AlphaFoldDB" id="A0A0L0GDS0"/>
<keyword evidence="2" id="KW-1185">Reference proteome</keyword>
<protein>
    <submittedName>
        <fullName evidence="1">Uncharacterized protein</fullName>
    </submittedName>
</protein>